<feature type="binding site" evidence="9">
    <location>
        <begin position="197"/>
        <end position="202"/>
    </location>
    <ligand>
        <name>ATP</name>
        <dbReference type="ChEBI" id="CHEBI:30616"/>
    </ligand>
</feature>
<dbReference type="InterPro" id="IPR023501">
    <property type="entry name" value="Nucleotidase_PAN"/>
</dbReference>
<dbReference type="Pfam" id="PF16450">
    <property type="entry name" value="Prot_ATP_ID_OB_C"/>
    <property type="match status" value="1"/>
</dbReference>
<keyword evidence="7 9" id="KW-0175">Coiled coil</keyword>
<keyword evidence="5 9" id="KW-0067">ATP-binding</keyword>
<dbReference type="InterPro" id="IPR032501">
    <property type="entry name" value="Prot_ATP_ID_OB_2nd"/>
</dbReference>
<proteinExistence type="inferred from homology"/>
<dbReference type="RefSeq" id="WP_336348962.1">
    <property type="nucleotide sequence ID" value="NZ_JAZAQL010000001.1"/>
</dbReference>
<keyword evidence="14" id="KW-1185">Reference proteome</keyword>
<dbReference type="GO" id="GO:0043335">
    <property type="term" value="P:protein unfolding"/>
    <property type="evidence" value="ECO:0007669"/>
    <property type="project" value="UniProtKB-UniRule"/>
</dbReference>
<dbReference type="FunFam" id="3.40.50.300:FF:000033">
    <property type="entry name" value="26S protease regulatory subunit 6B"/>
    <property type="match status" value="1"/>
</dbReference>
<evidence type="ECO:0000256" key="10">
    <source>
        <dbReference type="RuleBase" id="RU003651"/>
    </source>
</evidence>
<evidence type="ECO:0000256" key="4">
    <source>
        <dbReference type="ARBA" id="ARBA00022741"/>
    </source>
</evidence>
<accession>A0ABD5VD33</accession>
<name>A0ABD5VD33_9EURY</name>
<evidence type="ECO:0000256" key="5">
    <source>
        <dbReference type="ARBA" id="ARBA00022840"/>
    </source>
</evidence>
<dbReference type="SMART" id="SM00382">
    <property type="entry name" value="AAA"/>
    <property type="match status" value="1"/>
</dbReference>
<comment type="subcellular location">
    <subcellularLocation>
        <location evidence="1 9">Cytoplasm</location>
    </subcellularLocation>
</comment>
<comment type="similarity">
    <text evidence="2 9 10">Belongs to the AAA ATPase family.</text>
</comment>
<dbReference type="Gene3D" id="3.40.50.300">
    <property type="entry name" value="P-loop containing nucleotide triphosphate hydrolases"/>
    <property type="match status" value="1"/>
</dbReference>
<comment type="function">
    <text evidence="9">ATPase which is responsible for recognizing, binding, unfolding and translocation of substrate proteins into the archaeal 20S proteasome core particle. Is essential for opening the gate of the 20S proteasome via an interaction with its C-terminus, thereby allowing substrate entry and access to the site of proteolysis. Thus, the C-termini of the proteasomal ATPase function like a 'key in a lock' to induce gate opening and therefore regulate proteolysis. Unfolding activity requires energy from ATP hydrolysis, whereas ATP binding alone promotes ATPase-20S proteasome association which triggers gate opening, and supports translocation of unfolded substrates.</text>
</comment>
<feature type="coiled-coil region" evidence="9">
    <location>
        <begin position="39"/>
        <end position="73"/>
    </location>
</feature>
<feature type="domain" description="AAA+ ATPase" evidence="12">
    <location>
        <begin position="186"/>
        <end position="325"/>
    </location>
</feature>
<dbReference type="InterPro" id="IPR027417">
    <property type="entry name" value="P-loop_NTPase"/>
</dbReference>
<evidence type="ECO:0000313" key="13">
    <source>
        <dbReference type="EMBL" id="MFC6951957.1"/>
    </source>
</evidence>
<keyword evidence="3 9" id="KW-0963">Cytoplasm</keyword>
<evidence type="ECO:0000256" key="2">
    <source>
        <dbReference type="ARBA" id="ARBA00006914"/>
    </source>
</evidence>
<dbReference type="NCBIfam" id="NF047747">
    <property type="entry name" value="PrtsmActNtasePan2"/>
    <property type="match status" value="1"/>
</dbReference>
<dbReference type="PANTHER" id="PTHR23073">
    <property type="entry name" value="26S PROTEASOME REGULATORY SUBUNIT"/>
    <property type="match status" value="1"/>
</dbReference>
<evidence type="ECO:0000259" key="12">
    <source>
        <dbReference type="SMART" id="SM00382"/>
    </source>
</evidence>
<evidence type="ECO:0000256" key="3">
    <source>
        <dbReference type="ARBA" id="ARBA00022490"/>
    </source>
</evidence>
<reference evidence="13 14" key="1">
    <citation type="journal article" date="2019" name="Int. J. Syst. Evol. Microbiol.">
        <title>The Global Catalogue of Microorganisms (GCM) 10K type strain sequencing project: providing services to taxonomists for standard genome sequencing and annotation.</title>
        <authorList>
            <consortium name="The Broad Institute Genomics Platform"/>
            <consortium name="The Broad Institute Genome Sequencing Center for Infectious Disease"/>
            <person name="Wu L."/>
            <person name="Ma J."/>
        </authorList>
    </citation>
    <scope>NUCLEOTIDE SEQUENCE [LARGE SCALE GENOMIC DNA]</scope>
    <source>
        <strain evidence="13 14">GX26</strain>
    </source>
</reference>
<dbReference type="EMBL" id="JBHSXN010000001">
    <property type="protein sequence ID" value="MFC6951957.1"/>
    <property type="molecule type" value="Genomic_DNA"/>
</dbReference>
<evidence type="ECO:0000256" key="6">
    <source>
        <dbReference type="ARBA" id="ARBA00022942"/>
    </source>
</evidence>
<dbReference type="Pfam" id="PF00004">
    <property type="entry name" value="AAA"/>
    <property type="match status" value="1"/>
</dbReference>
<feature type="binding site" evidence="9">
    <location>
        <position position="336"/>
    </location>
    <ligand>
        <name>ATP</name>
        <dbReference type="ChEBI" id="CHEBI:30616"/>
    </ligand>
</feature>
<keyword evidence="8 9" id="KW-0143">Chaperone</keyword>
<dbReference type="Pfam" id="PF17862">
    <property type="entry name" value="AAA_lid_3"/>
    <property type="match status" value="1"/>
</dbReference>
<comment type="domain">
    <text evidence="9">Consists of three main regions, an N-terminal coiled-coil domain that may assist in substrate recognition, an interdomain involved in PAN hexamerization, and a C-terminal ATPase domain of the AAA type.</text>
</comment>
<protein>
    <recommendedName>
        <fullName evidence="9">Proteasome-activating nucleotidase</fullName>
        <shortName evidence="9">PAN</shortName>
    </recommendedName>
    <alternativeName>
        <fullName evidence="9">Proteasomal ATPase</fullName>
    </alternativeName>
    <alternativeName>
        <fullName evidence="9">Proteasome regulatory ATPase</fullName>
    </alternativeName>
    <alternativeName>
        <fullName evidence="9">Proteasome regulatory particle</fullName>
    </alternativeName>
</protein>
<dbReference type="HAMAP" id="MF_00553">
    <property type="entry name" value="PAN"/>
    <property type="match status" value="1"/>
</dbReference>
<dbReference type="GO" id="GO:0005524">
    <property type="term" value="F:ATP binding"/>
    <property type="evidence" value="ECO:0007669"/>
    <property type="project" value="UniProtKB-UniRule"/>
</dbReference>
<organism evidence="13 14">
    <name type="scientific">Halorubellus litoreus</name>
    <dbReference type="NCBI Taxonomy" id="755308"/>
    <lineage>
        <taxon>Archaea</taxon>
        <taxon>Methanobacteriati</taxon>
        <taxon>Methanobacteriota</taxon>
        <taxon>Stenosarchaea group</taxon>
        <taxon>Halobacteria</taxon>
        <taxon>Halobacteriales</taxon>
        <taxon>Halorubellaceae</taxon>
        <taxon>Halorubellus</taxon>
    </lineage>
</organism>
<dbReference type="GO" id="GO:0005737">
    <property type="term" value="C:cytoplasm"/>
    <property type="evidence" value="ECO:0007669"/>
    <property type="project" value="UniProtKB-SubCell"/>
</dbReference>
<feature type="region of interest" description="Disordered" evidence="11">
    <location>
        <begin position="1"/>
        <end position="21"/>
    </location>
</feature>
<dbReference type="InterPro" id="IPR003959">
    <property type="entry name" value="ATPase_AAA_core"/>
</dbReference>
<evidence type="ECO:0000313" key="14">
    <source>
        <dbReference type="Proteomes" id="UP001596395"/>
    </source>
</evidence>
<dbReference type="AlphaFoldDB" id="A0ABD5VD33"/>
<dbReference type="InterPro" id="IPR012340">
    <property type="entry name" value="NA-bd_OB-fold"/>
</dbReference>
<dbReference type="GO" id="GO:0016887">
    <property type="term" value="F:ATP hydrolysis activity"/>
    <property type="evidence" value="ECO:0007669"/>
    <property type="project" value="UniProtKB-UniRule"/>
</dbReference>
<evidence type="ECO:0000256" key="7">
    <source>
        <dbReference type="ARBA" id="ARBA00023054"/>
    </source>
</evidence>
<dbReference type="InterPro" id="IPR050221">
    <property type="entry name" value="26S_Proteasome_ATPase"/>
</dbReference>
<dbReference type="InterPro" id="IPR003960">
    <property type="entry name" value="ATPase_AAA_CS"/>
</dbReference>
<dbReference type="InterPro" id="IPR041569">
    <property type="entry name" value="AAA_lid_3"/>
</dbReference>
<sequence length="413" mass="46150">MSRSPSLPDRPRLDLDQDMSDEERLEALREHFVEITDVHEQLSSQLETADERREELKAEVDHTERENEALKTSSLYIATVEEVADEEQEAVVKQHGNNQEVLTDVSRRMADELQAGDRVAVNDSFSVQTILSGETDARAQAMEVDASPDVVYDDIGGIEEQIREVREAVEEPLVNPAQFDTVGIDPPSGVLLYGPPGTGKTMLAKAVANETDATFIKMAGSELVRKFIGEGSRLVRDLFELAEEREPAIIFIDEIDAIAAKRTESKTSGDAEVQRTMMQLLSEMDGFEARGNVRIIAATNRFDMLDRAILRPGRFDRLIEVPEPDVEGRKRIFEIHTQNMNVADDVDFETLAEQTQGYSGAEIESMTTEAGMFAIRDERTEVRTADFEEAIEKLENEDSGTPVPSAGYTAYHY</sequence>
<comment type="subunit">
    <text evidence="9">Homohexamer. The hexameric complex has a two-ring architecture resembling a top hat that caps the 20S proteasome core at one or both ends. Upon ATP-binding, the C-terminus of PAN interacts with the alpha-rings of the proteasome core by binding to the intersubunit pockets.</text>
</comment>
<dbReference type="GO" id="GO:0010498">
    <property type="term" value="P:proteasomal protein catabolic process"/>
    <property type="evidence" value="ECO:0007669"/>
    <property type="project" value="UniProtKB-UniRule"/>
</dbReference>
<dbReference type="GO" id="GO:0022623">
    <property type="term" value="C:proteasome-activating nucleotidase complex"/>
    <property type="evidence" value="ECO:0007669"/>
    <property type="project" value="UniProtKB-UniRule"/>
</dbReference>
<dbReference type="NCBIfam" id="NF003069">
    <property type="entry name" value="PRK03992.1"/>
    <property type="match status" value="1"/>
</dbReference>
<evidence type="ECO:0000256" key="8">
    <source>
        <dbReference type="ARBA" id="ARBA00023186"/>
    </source>
</evidence>
<dbReference type="PROSITE" id="PS00674">
    <property type="entry name" value="AAA"/>
    <property type="match status" value="1"/>
</dbReference>
<keyword evidence="6 9" id="KW-0647">Proteasome</keyword>
<evidence type="ECO:0000256" key="11">
    <source>
        <dbReference type="SAM" id="MobiDB-lite"/>
    </source>
</evidence>
<keyword evidence="4 9" id="KW-0547">Nucleotide-binding</keyword>
<gene>
    <name evidence="9" type="primary">pan</name>
    <name evidence="13" type="ORF">ACFQGB_03695</name>
</gene>
<dbReference type="Proteomes" id="UP001596395">
    <property type="component" value="Unassembled WGS sequence"/>
</dbReference>
<evidence type="ECO:0000256" key="1">
    <source>
        <dbReference type="ARBA" id="ARBA00004496"/>
    </source>
</evidence>
<dbReference type="Gene3D" id="2.40.50.140">
    <property type="entry name" value="Nucleic acid-binding proteins"/>
    <property type="match status" value="1"/>
</dbReference>
<dbReference type="Gene3D" id="1.10.8.60">
    <property type="match status" value="1"/>
</dbReference>
<comment type="caution">
    <text evidence="13">The sequence shown here is derived from an EMBL/GenBank/DDBJ whole genome shotgun (WGS) entry which is preliminary data.</text>
</comment>
<dbReference type="SUPFAM" id="SSF52540">
    <property type="entry name" value="P-loop containing nucleoside triphosphate hydrolases"/>
    <property type="match status" value="1"/>
</dbReference>
<dbReference type="InterPro" id="IPR003593">
    <property type="entry name" value="AAA+_ATPase"/>
</dbReference>
<evidence type="ECO:0000256" key="9">
    <source>
        <dbReference type="HAMAP-Rule" id="MF_00553"/>
    </source>
</evidence>